<keyword evidence="3" id="KW-1185">Reference proteome</keyword>
<gene>
    <name evidence="2" type="ORF">TNIN_259531</name>
</gene>
<comment type="caution">
    <text evidence="2">The sequence shown here is derived from an EMBL/GenBank/DDBJ whole genome shotgun (WGS) entry which is preliminary data.</text>
</comment>
<reference evidence="2" key="1">
    <citation type="submission" date="2020-08" db="EMBL/GenBank/DDBJ databases">
        <title>Multicomponent nature underlies the extraordinary mechanical properties of spider dragline silk.</title>
        <authorList>
            <person name="Kono N."/>
            <person name="Nakamura H."/>
            <person name="Mori M."/>
            <person name="Yoshida Y."/>
            <person name="Ohtoshi R."/>
            <person name="Malay A.D."/>
            <person name="Moran D.A.P."/>
            <person name="Tomita M."/>
            <person name="Numata K."/>
            <person name="Arakawa K."/>
        </authorList>
    </citation>
    <scope>NUCLEOTIDE SEQUENCE</scope>
</reference>
<dbReference type="Proteomes" id="UP000886998">
    <property type="component" value="Unassembled WGS sequence"/>
</dbReference>
<evidence type="ECO:0000256" key="1">
    <source>
        <dbReference type="SAM" id="MobiDB-lite"/>
    </source>
</evidence>
<name>A0A8X7BXG5_9ARAC</name>
<organism evidence="2 3">
    <name type="scientific">Trichonephila inaurata madagascariensis</name>
    <dbReference type="NCBI Taxonomy" id="2747483"/>
    <lineage>
        <taxon>Eukaryota</taxon>
        <taxon>Metazoa</taxon>
        <taxon>Ecdysozoa</taxon>
        <taxon>Arthropoda</taxon>
        <taxon>Chelicerata</taxon>
        <taxon>Arachnida</taxon>
        <taxon>Araneae</taxon>
        <taxon>Araneomorphae</taxon>
        <taxon>Entelegynae</taxon>
        <taxon>Araneoidea</taxon>
        <taxon>Nephilidae</taxon>
        <taxon>Trichonephila</taxon>
        <taxon>Trichonephila inaurata</taxon>
    </lineage>
</organism>
<evidence type="ECO:0000313" key="2">
    <source>
        <dbReference type="EMBL" id="GFY46653.1"/>
    </source>
</evidence>
<dbReference type="AlphaFoldDB" id="A0A8X7BXG5"/>
<feature type="region of interest" description="Disordered" evidence="1">
    <location>
        <begin position="1"/>
        <end position="54"/>
    </location>
</feature>
<accession>A0A8X7BXG5</accession>
<dbReference type="EMBL" id="BMAV01005529">
    <property type="protein sequence ID" value="GFY46653.1"/>
    <property type="molecule type" value="Genomic_DNA"/>
</dbReference>
<feature type="compositionally biased region" description="Basic and acidic residues" evidence="1">
    <location>
        <begin position="1"/>
        <end position="10"/>
    </location>
</feature>
<proteinExistence type="predicted"/>
<sequence>MRRGHNKEDQFDPEEAERNNSTAPTPRSKEGQVAGIPEAEEVNNTISRKGQKERSVKALTHLVLVGDVNYKA</sequence>
<evidence type="ECO:0000313" key="3">
    <source>
        <dbReference type="Proteomes" id="UP000886998"/>
    </source>
</evidence>
<protein>
    <submittedName>
        <fullName evidence="2">Uncharacterized protein</fullName>
    </submittedName>
</protein>